<feature type="domain" description="HD" evidence="4">
    <location>
        <begin position="73"/>
        <end position="195"/>
    </location>
</feature>
<name>F0SP10_RUBBR</name>
<dbReference type="eggNOG" id="COG3706">
    <property type="taxonomic scope" value="Bacteria"/>
</dbReference>
<protein>
    <recommendedName>
        <fullName evidence="1">diguanylate cyclase</fullName>
        <ecNumber evidence="1">2.7.7.65</ecNumber>
    </recommendedName>
</protein>
<dbReference type="InterPro" id="IPR000160">
    <property type="entry name" value="GGDEF_dom"/>
</dbReference>
<dbReference type="InterPro" id="IPR006674">
    <property type="entry name" value="HD_domain"/>
</dbReference>
<dbReference type="SUPFAM" id="SSF55073">
    <property type="entry name" value="Nucleotide cyclase"/>
    <property type="match status" value="1"/>
</dbReference>
<dbReference type="STRING" id="756272.Plabr_2485"/>
<dbReference type="SMART" id="SM00267">
    <property type="entry name" value="GGDEF"/>
    <property type="match status" value="1"/>
</dbReference>
<feature type="domain" description="HD-GYP" evidence="5">
    <location>
        <begin position="51"/>
        <end position="246"/>
    </location>
</feature>
<dbReference type="EC" id="2.7.7.65" evidence="1"/>
<dbReference type="SMART" id="SM00471">
    <property type="entry name" value="HDc"/>
    <property type="match status" value="1"/>
</dbReference>
<dbReference type="FunFam" id="3.30.70.270:FF:000001">
    <property type="entry name" value="Diguanylate cyclase domain protein"/>
    <property type="match status" value="1"/>
</dbReference>
<dbReference type="AlphaFoldDB" id="F0SP10"/>
<sequence length="702" mass="79565">MLAETAVNRATADPMPQTSSWQFNGVSRGLLSVIELSHRSENFYREQADSTEAIPLAILREILSALHFRDENTFNHSRRVGLIAMGIAQQLCWEKENIKQLEIAALLHDIGKIGIPDHLLYKPGRFSAEDFGLMSHAVEVAEDILQSCRLPLSIRRTVLEARRYYSGLEDYSRPVGTELSQGARILAVADAYESLSREQVFRDAKDHHDITDFLKERAGTQYDPRVVETLCRWLDNGGLSLLRSAAGKDSSFIQSSQNGSLMMGAIGTVFAELYALEQAYDGFSIIDADRNVLLVNRGCQQLFGRTGELFEPQPWTPELFPITNFNHQAFGEDEYPLDVMLAKRRPMSVNVQIRQDDRHFEAAEVQCFPLFDVDGLFRGVAEFYKCKDRTRHQSHQFKELALQASRDALTGIANRGELENQLANIMDRYLADPQGSIFSVIYLDIDHFKSINDNYGHAVGDEVLVELAKLLRQEAYSNELAARYGGEEFVVLCPELELMQAAGRAERFRLEIAKLRFKGAPDLRITSSFGVAQIESQEKLDSVLKRADKALYESKKNGRNRTTVLRREELSQSLSKVTPAVENEDFIFKAELAGVLYDEFLIMKMKSFVHDNSAKVRHVTKGEVLLQLGKKKLGGRWGKDPSRQPVLIEMKSTNDERSGPAGGRKQKLQVRITPIGTVKKREVFQDRARHTYRMLRTYFVSE</sequence>
<dbReference type="SUPFAM" id="SSF109604">
    <property type="entry name" value="HD-domain/PDEase-like"/>
    <property type="match status" value="1"/>
</dbReference>
<dbReference type="RefSeq" id="WP_013628810.1">
    <property type="nucleotide sequence ID" value="NC_015174.1"/>
</dbReference>
<gene>
    <name evidence="6" type="ordered locus">Plabr_2485</name>
</gene>
<proteinExistence type="predicted"/>
<dbReference type="EMBL" id="CP002546">
    <property type="protein sequence ID" value="ADY60086.1"/>
    <property type="molecule type" value="Genomic_DNA"/>
</dbReference>
<evidence type="ECO:0000256" key="2">
    <source>
        <dbReference type="ARBA" id="ARBA00034247"/>
    </source>
</evidence>
<dbReference type="Gene3D" id="3.30.450.20">
    <property type="entry name" value="PAS domain"/>
    <property type="match status" value="1"/>
</dbReference>
<dbReference type="GO" id="GO:0005886">
    <property type="term" value="C:plasma membrane"/>
    <property type="evidence" value="ECO:0007669"/>
    <property type="project" value="TreeGrafter"/>
</dbReference>
<organism evidence="6 7">
    <name type="scientific">Rubinisphaera brasiliensis (strain ATCC 49424 / DSM 5305 / JCM 21570 / IAM 15109 / NBRC 103401 / IFAM 1448)</name>
    <name type="common">Planctomyces brasiliensis</name>
    <dbReference type="NCBI Taxonomy" id="756272"/>
    <lineage>
        <taxon>Bacteria</taxon>
        <taxon>Pseudomonadati</taxon>
        <taxon>Planctomycetota</taxon>
        <taxon>Planctomycetia</taxon>
        <taxon>Planctomycetales</taxon>
        <taxon>Planctomycetaceae</taxon>
        <taxon>Rubinisphaera</taxon>
    </lineage>
</organism>
<dbReference type="GO" id="GO:0043709">
    <property type="term" value="P:cell adhesion involved in single-species biofilm formation"/>
    <property type="evidence" value="ECO:0007669"/>
    <property type="project" value="TreeGrafter"/>
</dbReference>
<dbReference type="KEGG" id="pbs:Plabr_2485"/>
<dbReference type="NCBIfam" id="TIGR00254">
    <property type="entry name" value="GGDEF"/>
    <property type="match status" value="1"/>
</dbReference>
<dbReference type="PROSITE" id="PS50887">
    <property type="entry name" value="GGDEF"/>
    <property type="match status" value="1"/>
</dbReference>
<dbReference type="InterPro" id="IPR050469">
    <property type="entry name" value="Diguanylate_Cyclase"/>
</dbReference>
<evidence type="ECO:0000259" key="4">
    <source>
        <dbReference type="PROSITE" id="PS51831"/>
    </source>
</evidence>
<dbReference type="PROSITE" id="PS51831">
    <property type="entry name" value="HD"/>
    <property type="match status" value="1"/>
</dbReference>
<dbReference type="CDD" id="cd01949">
    <property type="entry name" value="GGDEF"/>
    <property type="match status" value="1"/>
</dbReference>
<evidence type="ECO:0000313" key="6">
    <source>
        <dbReference type="EMBL" id="ADY60086.1"/>
    </source>
</evidence>
<dbReference type="CDD" id="cd00077">
    <property type="entry name" value="HDc"/>
    <property type="match status" value="1"/>
</dbReference>
<dbReference type="InterPro" id="IPR000014">
    <property type="entry name" value="PAS"/>
</dbReference>
<dbReference type="Proteomes" id="UP000006860">
    <property type="component" value="Chromosome"/>
</dbReference>
<feature type="domain" description="GGDEF" evidence="3">
    <location>
        <begin position="436"/>
        <end position="567"/>
    </location>
</feature>
<dbReference type="InterPro" id="IPR035965">
    <property type="entry name" value="PAS-like_dom_sf"/>
</dbReference>
<dbReference type="PROSITE" id="PS51832">
    <property type="entry name" value="HD_GYP"/>
    <property type="match status" value="1"/>
</dbReference>
<dbReference type="GO" id="GO:0052621">
    <property type="term" value="F:diguanylate cyclase activity"/>
    <property type="evidence" value="ECO:0007669"/>
    <property type="project" value="UniProtKB-EC"/>
</dbReference>
<dbReference type="InterPro" id="IPR037522">
    <property type="entry name" value="HD_GYP_dom"/>
</dbReference>
<dbReference type="Gene3D" id="1.10.3210.10">
    <property type="entry name" value="Hypothetical protein af1432"/>
    <property type="match status" value="1"/>
</dbReference>
<dbReference type="GO" id="GO:1902201">
    <property type="term" value="P:negative regulation of bacterial-type flagellum-dependent cell motility"/>
    <property type="evidence" value="ECO:0007669"/>
    <property type="project" value="TreeGrafter"/>
</dbReference>
<dbReference type="eggNOG" id="COG2206">
    <property type="taxonomic scope" value="Bacteria"/>
</dbReference>
<comment type="catalytic activity">
    <reaction evidence="2">
        <text>2 GTP = 3',3'-c-di-GMP + 2 diphosphate</text>
        <dbReference type="Rhea" id="RHEA:24898"/>
        <dbReference type="ChEBI" id="CHEBI:33019"/>
        <dbReference type="ChEBI" id="CHEBI:37565"/>
        <dbReference type="ChEBI" id="CHEBI:58805"/>
        <dbReference type="EC" id="2.7.7.65"/>
    </reaction>
</comment>
<evidence type="ECO:0000313" key="7">
    <source>
        <dbReference type="Proteomes" id="UP000006860"/>
    </source>
</evidence>
<dbReference type="Gene3D" id="3.30.70.270">
    <property type="match status" value="1"/>
</dbReference>
<dbReference type="HOGENOM" id="CLU_398935_0_0_0"/>
<dbReference type="InterPro" id="IPR043128">
    <property type="entry name" value="Rev_trsase/Diguanyl_cyclase"/>
</dbReference>
<evidence type="ECO:0000259" key="3">
    <source>
        <dbReference type="PROSITE" id="PS50887"/>
    </source>
</evidence>
<dbReference type="SUPFAM" id="SSF55785">
    <property type="entry name" value="PYP-like sensor domain (PAS domain)"/>
    <property type="match status" value="1"/>
</dbReference>
<dbReference type="PANTHER" id="PTHR45138">
    <property type="entry name" value="REGULATORY COMPONENTS OF SENSORY TRANSDUCTION SYSTEM"/>
    <property type="match status" value="1"/>
</dbReference>
<dbReference type="Pfam" id="PF13188">
    <property type="entry name" value="PAS_8"/>
    <property type="match status" value="1"/>
</dbReference>
<evidence type="ECO:0000256" key="1">
    <source>
        <dbReference type="ARBA" id="ARBA00012528"/>
    </source>
</evidence>
<reference evidence="7" key="1">
    <citation type="submission" date="2011-02" db="EMBL/GenBank/DDBJ databases">
        <title>The complete genome of Planctomyces brasiliensis DSM 5305.</title>
        <authorList>
            <person name="Lucas S."/>
            <person name="Copeland A."/>
            <person name="Lapidus A."/>
            <person name="Bruce D."/>
            <person name="Goodwin L."/>
            <person name="Pitluck S."/>
            <person name="Kyrpides N."/>
            <person name="Mavromatis K."/>
            <person name="Pagani I."/>
            <person name="Ivanova N."/>
            <person name="Ovchinnikova G."/>
            <person name="Lu M."/>
            <person name="Detter J.C."/>
            <person name="Han C."/>
            <person name="Land M."/>
            <person name="Hauser L."/>
            <person name="Markowitz V."/>
            <person name="Cheng J.-F."/>
            <person name="Hugenholtz P."/>
            <person name="Woyke T."/>
            <person name="Wu D."/>
            <person name="Tindall B."/>
            <person name="Pomrenke H.G."/>
            <person name="Brambilla E."/>
            <person name="Klenk H.-P."/>
            <person name="Eisen J.A."/>
        </authorList>
    </citation>
    <scope>NUCLEOTIDE SEQUENCE [LARGE SCALE GENOMIC DNA]</scope>
    <source>
        <strain evidence="7">ATCC 49424 / DSM 5305 / JCM 21570 / NBRC 103401 / IFAM 1448</strain>
    </source>
</reference>
<dbReference type="CDD" id="cd00130">
    <property type="entry name" value="PAS"/>
    <property type="match status" value="1"/>
</dbReference>
<dbReference type="InterPro" id="IPR003607">
    <property type="entry name" value="HD/PDEase_dom"/>
</dbReference>
<dbReference type="Pfam" id="PF13487">
    <property type="entry name" value="HD_5"/>
    <property type="match status" value="1"/>
</dbReference>
<evidence type="ECO:0000259" key="5">
    <source>
        <dbReference type="PROSITE" id="PS51832"/>
    </source>
</evidence>
<keyword evidence="7" id="KW-1185">Reference proteome</keyword>
<dbReference type="PANTHER" id="PTHR45138:SF9">
    <property type="entry name" value="DIGUANYLATE CYCLASE DGCM-RELATED"/>
    <property type="match status" value="1"/>
</dbReference>
<dbReference type="Pfam" id="PF00990">
    <property type="entry name" value="GGDEF"/>
    <property type="match status" value="1"/>
</dbReference>
<dbReference type="InterPro" id="IPR029787">
    <property type="entry name" value="Nucleotide_cyclase"/>
</dbReference>
<accession>F0SP10</accession>